<dbReference type="UniPathway" id="UPA00196"/>
<dbReference type="GO" id="GO:0000225">
    <property type="term" value="F:N-acetylglucosaminylphosphatidylinositol deacetylase activity"/>
    <property type="evidence" value="ECO:0007669"/>
    <property type="project" value="UniProtKB-EC"/>
</dbReference>
<evidence type="ECO:0000256" key="2">
    <source>
        <dbReference type="ARBA" id="ARBA00012176"/>
    </source>
</evidence>
<keyword evidence="3" id="KW-1133">Transmembrane helix</keyword>
<evidence type="ECO:0000256" key="1">
    <source>
        <dbReference type="ARBA" id="ARBA00006066"/>
    </source>
</evidence>
<gene>
    <name evidence="5" type="primary">LOC112048429</name>
</gene>
<dbReference type="Pfam" id="PF02585">
    <property type="entry name" value="PIG-L"/>
    <property type="match status" value="1"/>
</dbReference>
<evidence type="ECO:0000313" key="4">
    <source>
        <dbReference type="Proteomes" id="UP001652582"/>
    </source>
</evidence>
<protein>
    <recommendedName>
        <fullName evidence="2">N-acetylglucosaminylphosphatidylinositol deacetylase</fullName>
        <ecNumber evidence="2">3.5.1.89</ecNumber>
    </recommendedName>
</protein>
<dbReference type="EC" id="3.5.1.89" evidence="2"/>
<reference evidence="5" key="1">
    <citation type="submission" date="2025-08" db="UniProtKB">
        <authorList>
            <consortium name="RefSeq"/>
        </authorList>
    </citation>
    <scope>IDENTIFICATION</scope>
</reference>
<keyword evidence="4" id="KW-1185">Reference proteome</keyword>
<dbReference type="PANTHER" id="PTHR12993:SF11">
    <property type="entry name" value="N-ACETYLGLUCOSAMINYL-PHOSPHATIDYLINOSITOL DE-N-ACETYLASE"/>
    <property type="match status" value="1"/>
</dbReference>
<dbReference type="AlphaFoldDB" id="A0A6J1N1K1"/>
<organism evidence="4 5">
    <name type="scientific">Bicyclus anynana</name>
    <name type="common">Squinting bush brown butterfly</name>
    <dbReference type="NCBI Taxonomy" id="110368"/>
    <lineage>
        <taxon>Eukaryota</taxon>
        <taxon>Metazoa</taxon>
        <taxon>Ecdysozoa</taxon>
        <taxon>Arthropoda</taxon>
        <taxon>Hexapoda</taxon>
        <taxon>Insecta</taxon>
        <taxon>Pterygota</taxon>
        <taxon>Neoptera</taxon>
        <taxon>Endopterygota</taxon>
        <taxon>Lepidoptera</taxon>
        <taxon>Glossata</taxon>
        <taxon>Ditrysia</taxon>
        <taxon>Papilionoidea</taxon>
        <taxon>Nymphalidae</taxon>
        <taxon>Satyrinae</taxon>
        <taxon>Satyrini</taxon>
        <taxon>Mycalesina</taxon>
        <taxon>Bicyclus</taxon>
    </lineage>
</organism>
<dbReference type="GO" id="GO:0016020">
    <property type="term" value="C:membrane"/>
    <property type="evidence" value="ECO:0007669"/>
    <property type="project" value="GOC"/>
</dbReference>
<proteinExistence type="inferred from homology"/>
<dbReference type="RefSeq" id="XP_023941720.1">
    <property type="nucleotide sequence ID" value="XM_024085952.2"/>
</dbReference>
<dbReference type="KEGG" id="bany:112048429"/>
<evidence type="ECO:0000256" key="3">
    <source>
        <dbReference type="SAM" id="Phobius"/>
    </source>
</evidence>
<dbReference type="SUPFAM" id="SSF102588">
    <property type="entry name" value="LmbE-like"/>
    <property type="match status" value="1"/>
</dbReference>
<dbReference type="InterPro" id="IPR003737">
    <property type="entry name" value="GlcNAc_PI_deacetylase-related"/>
</dbReference>
<keyword evidence="3" id="KW-0472">Membrane</keyword>
<accession>A0A6J1N1K1</accession>
<dbReference type="GeneID" id="112048429"/>
<feature type="transmembrane region" description="Helical" evidence="3">
    <location>
        <begin position="31"/>
        <end position="50"/>
    </location>
</feature>
<keyword evidence="3" id="KW-0812">Transmembrane</keyword>
<dbReference type="InterPro" id="IPR024078">
    <property type="entry name" value="LmbE-like_dom_sf"/>
</dbReference>
<dbReference type="Proteomes" id="UP001652582">
    <property type="component" value="Chromosome 8"/>
</dbReference>
<name>A0A6J1N1K1_BICAN</name>
<sequence>MLFNEYPHKLEFMYNFYLKFVSEILVYIRNFILYIGVWLISYLCVCCVVYRRYARKLPTRIRGALGAKRVLLVIAHPDDECMFFGPTIFRLCEQGAEVYILCLSNGNYEGKGSQRRKELWEACQHLGVPDTNICLITDSRLLDSPKAQWPVPVIAKLIEHNLEALDIDTLVTFDRGGVSSHPNHSAVFYAVAYMFVEKNMPKKCTVYTLDSVNILRKYLGFLDLPLSFVLSSKRYFLRWTESRRVTRAMKRHKSQMVWFRYLYVIFSRYMVINTLRKINLADIELELEVDD</sequence>
<dbReference type="CTD" id="42388"/>
<evidence type="ECO:0000313" key="5">
    <source>
        <dbReference type="RefSeq" id="XP_023941720.1"/>
    </source>
</evidence>
<dbReference type="GO" id="GO:0005783">
    <property type="term" value="C:endoplasmic reticulum"/>
    <property type="evidence" value="ECO:0007669"/>
    <property type="project" value="TreeGrafter"/>
</dbReference>
<feature type="transmembrane region" description="Helical" evidence="3">
    <location>
        <begin position="257"/>
        <end position="275"/>
    </location>
</feature>
<dbReference type="GO" id="GO:0006506">
    <property type="term" value="P:GPI anchor biosynthetic process"/>
    <property type="evidence" value="ECO:0007669"/>
    <property type="project" value="UniProtKB-UniPathway"/>
</dbReference>
<comment type="similarity">
    <text evidence="1">Belongs to the PIGL family.</text>
</comment>
<dbReference type="OrthoDB" id="440160at2759"/>
<dbReference type="PANTHER" id="PTHR12993">
    <property type="entry name" value="N-ACETYLGLUCOSAMINYL-PHOSPHATIDYLINOSITOL DE-N-ACETYLASE-RELATED"/>
    <property type="match status" value="1"/>
</dbReference>
<dbReference type="Gene3D" id="3.40.50.10320">
    <property type="entry name" value="LmbE-like"/>
    <property type="match status" value="1"/>
</dbReference>